<protein>
    <submittedName>
        <fullName evidence="2">Uncharacterized protein</fullName>
    </submittedName>
</protein>
<proteinExistence type="predicted"/>
<organism evidence="2 3">
    <name type="scientific">Catenuloplanes niger</name>
    <dbReference type="NCBI Taxonomy" id="587534"/>
    <lineage>
        <taxon>Bacteria</taxon>
        <taxon>Bacillati</taxon>
        <taxon>Actinomycetota</taxon>
        <taxon>Actinomycetes</taxon>
        <taxon>Micromonosporales</taxon>
        <taxon>Micromonosporaceae</taxon>
        <taxon>Catenuloplanes</taxon>
    </lineage>
</organism>
<accession>A0AAE3ZW79</accession>
<name>A0AAE3ZW79_9ACTN</name>
<feature type="compositionally biased region" description="Basic and acidic residues" evidence="1">
    <location>
        <begin position="695"/>
        <end position="707"/>
    </location>
</feature>
<evidence type="ECO:0000313" key="3">
    <source>
        <dbReference type="Proteomes" id="UP001183629"/>
    </source>
</evidence>
<evidence type="ECO:0000256" key="1">
    <source>
        <dbReference type="SAM" id="MobiDB-lite"/>
    </source>
</evidence>
<dbReference type="AlphaFoldDB" id="A0AAE3ZW79"/>
<keyword evidence="3" id="KW-1185">Reference proteome</keyword>
<reference evidence="2 3" key="1">
    <citation type="submission" date="2023-07" db="EMBL/GenBank/DDBJ databases">
        <title>Sequencing the genomes of 1000 actinobacteria strains.</title>
        <authorList>
            <person name="Klenk H.-P."/>
        </authorList>
    </citation>
    <scope>NUCLEOTIDE SEQUENCE [LARGE SCALE GENOMIC DNA]</scope>
    <source>
        <strain evidence="2 3">DSM 44711</strain>
    </source>
</reference>
<feature type="region of interest" description="Disordered" evidence="1">
    <location>
        <begin position="677"/>
        <end position="707"/>
    </location>
</feature>
<gene>
    <name evidence="2" type="ORF">J2S44_006205</name>
</gene>
<sequence>MTIGHAGRPALPAGPRRGSASALRWVADNLAVVGPDPGDAIVSIAGLLPTEPGVVTVVGQLAGPDDWAMITEVLPIAVPPGAAARLAVSGAGMSPPHGPPPAALLAQQLDADIYAPNGQLLLVPGGGMFALDGWRWFSPDGMVRQGGRRFPRPHWESEVDTIARHPVSGVRAYAVPAGLWLFSDAPGVPDPSLDDLVLAIPADPDRVTIVLGRPGTPAPGVEAVMSMLEALDPSMVIAPYGDAAAEVMRLATLIAEHWDSPVEVATGLPTLDGEFELVSVAVDPSGESWWTPPVSRLRVAPGVPPAPIGTVGLLADLRPTGTGSHRLNERWVVEATQFGLWVRPPYAGQHVADVRRRPWDPQRLTILVGLPGLPLPDDVLPMLHMLLNRLPPDVRGRVTFVPTELNHLLDTDTEDRPDVVLADQRSTTPRWWRRDDRLFAVLLTVDGPTGMVRTDAGDVAPGELGEIIATHRDPDPRPVLLIASAPVAPDVEQLLADQLQSTVIARRNDGWWASAPHRVGLEPRAAAMLPSGFPFTEEELAAALTPARPATRRQPGRAADHEPLLSLAPAQEAAVVAQRLREGRAGVPTVVVAAEPDWRHPFRLDGRPATALELARTIADHRPGWIADRETVWLEAGELTESSLRLLANYLGTPVGTRARAVPDAPPAAHATGWFAVPPRGADGQDLTGPYGREGYLDQERYDHGEP</sequence>
<dbReference type="RefSeq" id="WP_310421088.1">
    <property type="nucleotide sequence ID" value="NZ_JAVDYC010000001.1"/>
</dbReference>
<evidence type="ECO:0000313" key="2">
    <source>
        <dbReference type="EMBL" id="MDR7325955.1"/>
    </source>
</evidence>
<comment type="caution">
    <text evidence="2">The sequence shown here is derived from an EMBL/GenBank/DDBJ whole genome shotgun (WGS) entry which is preliminary data.</text>
</comment>
<dbReference type="Proteomes" id="UP001183629">
    <property type="component" value="Unassembled WGS sequence"/>
</dbReference>
<dbReference type="EMBL" id="JAVDYC010000001">
    <property type="protein sequence ID" value="MDR7325955.1"/>
    <property type="molecule type" value="Genomic_DNA"/>
</dbReference>